<evidence type="ECO:0000313" key="3">
    <source>
        <dbReference type="Proteomes" id="UP000786811"/>
    </source>
</evidence>
<evidence type="ECO:0000256" key="1">
    <source>
        <dbReference type="SAM" id="MobiDB-lite"/>
    </source>
</evidence>
<evidence type="ECO:0000313" key="2">
    <source>
        <dbReference type="EMBL" id="CAG5094992.1"/>
    </source>
</evidence>
<proteinExistence type="predicted"/>
<reference evidence="2" key="1">
    <citation type="submission" date="2021-04" db="EMBL/GenBank/DDBJ databases">
        <authorList>
            <person name="Chebbi M.A.C M."/>
        </authorList>
    </citation>
    <scope>NUCLEOTIDE SEQUENCE</scope>
</reference>
<feature type="compositionally biased region" description="Low complexity" evidence="1">
    <location>
        <begin position="7"/>
        <end position="25"/>
    </location>
</feature>
<accession>A0A8J2MLT0</accession>
<dbReference type="AlphaFoldDB" id="A0A8J2MLT0"/>
<dbReference type="EMBL" id="CAJNRD030001121">
    <property type="protein sequence ID" value="CAG5094992.1"/>
    <property type="molecule type" value="Genomic_DNA"/>
</dbReference>
<sequence>MIGVCDSIPRLLPPSTSSSSISSLSQFPVPGHSPLPLPLSSITIAVEVVVVITVSSIAPGDDDSRLDGSVQISKVISVDASPHRRHQEITRHIAVFN</sequence>
<comment type="caution">
    <text evidence="2">The sequence shown here is derived from an EMBL/GenBank/DDBJ whole genome shotgun (WGS) entry which is preliminary data.</text>
</comment>
<organism evidence="2 3">
    <name type="scientific">Cotesia congregata</name>
    <name type="common">Parasitoid wasp</name>
    <name type="synonym">Apanteles congregatus</name>
    <dbReference type="NCBI Taxonomy" id="51543"/>
    <lineage>
        <taxon>Eukaryota</taxon>
        <taxon>Metazoa</taxon>
        <taxon>Ecdysozoa</taxon>
        <taxon>Arthropoda</taxon>
        <taxon>Hexapoda</taxon>
        <taxon>Insecta</taxon>
        <taxon>Pterygota</taxon>
        <taxon>Neoptera</taxon>
        <taxon>Endopterygota</taxon>
        <taxon>Hymenoptera</taxon>
        <taxon>Apocrita</taxon>
        <taxon>Ichneumonoidea</taxon>
        <taxon>Braconidae</taxon>
        <taxon>Microgastrinae</taxon>
        <taxon>Cotesia</taxon>
    </lineage>
</organism>
<name>A0A8J2MLT0_COTCN</name>
<protein>
    <submittedName>
        <fullName evidence="2">Uncharacterized protein</fullName>
    </submittedName>
</protein>
<gene>
    <name evidence="2" type="ORF">HICCMSTLAB_LOCUS7486</name>
</gene>
<feature type="region of interest" description="Disordered" evidence="1">
    <location>
        <begin position="1"/>
        <end position="28"/>
    </location>
</feature>
<keyword evidence="3" id="KW-1185">Reference proteome</keyword>
<dbReference type="Proteomes" id="UP000786811">
    <property type="component" value="Unassembled WGS sequence"/>
</dbReference>